<feature type="transmembrane region" description="Helical" evidence="1">
    <location>
        <begin position="226"/>
        <end position="246"/>
    </location>
</feature>
<dbReference type="EMBL" id="JAKUDL010000001">
    <property type="protein sequence ID" value="MCH4292832.1"/>
    <property type="molecule type" value="Genomic_DNA"/>
</dbReference>
<evidence type="ECO:0000259" key="2">
    <source>
        <dbReference type="PROSITE" id="PS50883"/>
    </source>
</evidence>
<dbReference type="PROSITE" id="PS50883">
    <property type="entry name" value="EAL"/>
    <property type="match status" value="1"/>
</dbReference>
<dbReference type="AlphaFoldDB" id="A0AAJ1BF55"/>
<dbReference type="PANTHER" id="PTHR33121">
    <property type="entry name" value="CYCLIC DI-GMP PHOSPHODIESTERASE PDEF"/>
    <property type="match status" value="1"/>
</dbReference>
<dbReference type="InterPro" id="IPR050706">
    <property type="entry name" value="Cyclic-di-GMP_PDE-like"/>
</dbReference>
<dbReference type="GO" id="GO:0071111">
    <property type="term" value="F:cyclic-guanylate-specific phosphodiesterase activity"/>
    <property type="evidence" value="ECO:0007669"/>
    <property type="project" value="UniProtKB-EC"/>
</dbReference>
<dbReference type="Pfam" id="PF20982">
    <property type="entry name" value="CSS_CxxC"/>
    <property type="match status" value="1"/>
</dbReference>
<protein>
    <submittedName>
        <fullName evidence="3">EAL domain-containing protein</fullName>
    </submittedName>
</protein>
<dbReference type="SMART" id="SM00052">
    <property type="entry name" value="EAL"/>
    <property type="match status" value="1"/>
</dbReference>
<evidence type="ECO:0000313" key="3">
    <source>
        <dbReference type="EMBL" id="MCH4292832.1"/>
    </source>
</evidence>
<dbReference type="CDD" id="cd01948">
    <property type="entry name" value="EAL"/>
    <property type="match status" value="1"/>
</dbReference>
<dbReference type="RefSeq" id="WP_240589486.1">
    <property type="nucleotide sequence ID" value="NZ_JAKUDL010000001.1"/>
</dbReference>
<sequence length="501" mass="57117">MDWKRAFLLFVLMFLCGWMLTRGLDYYFATQAIKRDAELLDSKFRLYFAESEAVMERLPEWDLNAQCSPEKQKQLRHQVFNASFLRWMGVFKDGQQLCSSGEIDRNITTYQTHRVSDKYSITVVQLDLDGRVGYEVGLVRHMNGYHYIGSFARLEPKHFLPLSCENCLTYRISFQANPLLEFGFTGFNGKPVVSNKTLIETPYYKATYELAGNQDFLEQYYRVSNLIGMLVGLVFGLLSVLFYWMWLKNRSSLDYQIRQAVKSGEFVPFYQPIVDSQSGELVGAEVLMRWQRNDGTLVPPNQFIPFAEASGLVLPMTRVMLDKVVNDIATFGRQKPPLFFSINIVPAHLYDEALLTELSAIVASGKLGGHRLSLEITERLPLTDLDTAKSLLDRIYGLGIDLKLDDAGTGYGCFTYVQNLGVSTLKIDKMFIDTIGQEHNFNGKTLDAIISFAKESELKMIAEGVENEVQLEYLRSQGVSLIQGYVYSKPLDAKAFFNWKC</sequence>
<feature type="domain" description="EAL" evidence="2">
    <location>
        <begin position="250"/>
        <end position="501"/>
    </location>
</feature>
<dbReference type="InterPro" id="IPR001633">
    <property type="entry name" value="EAL_dom"/>
</dbReference>
<organism evidence="3 4">
    <name type="scientific">Shewanella zhuhaiensis</name>
    <dbReference type="NCBI Taxonomy" id="2919576"/>
    <lineage>
        <taxon>Bacteria</taxon>
        <taxon>Pseudomonadati</taxon>
        <taxon>Pseudomonadota</taxon>
        <taxon>Gammaproteobacteria</taxon>
        <taxon>Alteromonadales</taxon>
        <taxon>Shewanellaceae</taxon>
        <taxon>Shewanella</taxon>
    </lineage>
</organism>
<comment type="caution">
    <text evidence="3">The sequence shown here is derived from an EMBL/GenBank/DDBJ whole genome shotgun (WGS) entry which is preliminary data.</text>
</comment>
<name>A0AAJ1BF55_9GAMM</name>
<dbReference type="Proteomes" id="UP001297581">
    <property type="component" value="Unassembled WGS sequence"/>
</dbReference>
<dbReference type="Gene3D" id="3.20.20.450">
    <property type="entry name" value="EAL domain"/>
    <property type="match status" value="1"/>
</dbReference>
<dbReference type="PANTHER" id="PTHR33121:SF56">
    <property type="entry name" value="SIGNALLING PROTEIN WITH EAL AND C2 DOMAINS"/>
    <property type="match status" value="1"/>
</dbReference>
<dbReference type="SUPFAM" id="SSF141868">
    <property type="entry name" value="EAL domain-like"/>
    <property type="match status" value="1"/>
</dbReference>
<keyword evidence="1" id="KW-1133">Transmembrane helix</keyword>
<keyword evidence="4" id="KW-1185">Reference proteome</keyword>
<dbReference type="InterPro" id="IPR035919">
    <property type="entry name" value="EAL_sf"/>
</dbReference>
<dbReference type="Pfam" id="PF00563">
    <property type="entry name" value="EAL"/>
    <property type="match status" value="1"/>
</dbReference>
<keyword evidence="1" id="KW-0472">Membrane</keyword>
<gene>
    <name evidence="3" type="ORF">MJ923_00770</name>
</gene>
<evidence type="ECO:0000256" key="1">
    <source>
        <dbReference type="SAM" id="Phobius"/>
    </source>
</evidence>
<reference evidence="3 4" key="1">
    <citation type="submission" date="2022-02" db="EMBL/GenBank/DDBJ databases">
        <title>The genome sequence of Shewanella sp. 3B26.</title>
        <authorList>
            <person name="Du J."/>
        </authorList>
    </citation>
    <scope>NUCLEOTIDE SEQUENCE [LARGE SCALE GENOMIC DNA]</scope>
    <source>
        <strain evidence="3 4">3B26</strain>
    </source>
</reference>
<dbReference type="GO" id="GO:0005886">
    <property type="term" value="C:plasma membrane"/>
    <property type="evidence" value="ECO:0007669"/>
    <property type="project" value="UniProtKB-SubCell"/>
</dbReference>
<accession>A0AAJ1BF55</accession>
<keyword evidence="1" id="KW-0812">Transmembrane</keyword>
<dbReference type="InterPro" id="IPR048614">
    <property type="entry name" value="CSS_CxxC"/>
</dbReference>
<evidence type="ECO:0000313" key="4">
    <source>
        <dbReference type="Proteomes" id="UP001297581"/>
    </source>
</evidence>
<proteinExistence type="predicted"/>